<evidence type="ECO:0000313" key="5">
    <source>
        <dbReference type="RefSeq" id="XP_052115635.1"/>
    </source>
</evidence>
<dbReference type="InterPro" id="IPR018289">
    <property type="entry name" value="MULE_transposase_dom"/>
</dbReference>
<keyword evidence="1" id="KW-0863">Zinc-finger</keyword>
<dbReference type="InterPro" id="IPR007527">
    <property type="entry name" value="Znf_SWIM"/>
</dbReference>
<reference evidence="5" key="2">
    <citation type="submission" date="2025-08" db="UniProtKB">
        <authorList>
            <consortium name="RefSeq"/>
        </authorList>
    </citation>
    <scope>IDENTIFICATION</scope>
    <source>
        <tissue evidence="5">Whole plant</tissue>
    </source>
</reference>
<dbReference type="InterPro" id="IPR004330">
    <property type="entry name" value="FAR1_DNA_bnd_dom"/>
</dbReference>
<evidence type="ECO:0000313" key="4">
    <source>
        <dbReference type="Proteomes" id="UP000515211"/>
    </source>
</evidence>
<feature type="domain" description="CCHC-type" evidence="2">
    <location>
        <begin position="739"/>
        <end position="756"/>
    </location>
</feature>
<dbReference type="GO" id="GO:0003676">
    <property type="term" value="F:nucleic acid binding"/>
    <property type="evidence" value="ECO:0007669"/>
    <property type="project" value="InterPro"/>
</dbReference>
<dbReference type="InterPro" id="IPR036875">
    <property type="entry name" value="Znf_CCHC_sf"/>
</dbReference>
<name>A0A9C6TFJ1_ARADU</name>
<dbReference type="PANTHER" id="PTHR47718">
    <property type="entry name" value="OS01G0519700 PROTEIN"/>
    <property type="match status" value="1"/>
</dbReference>
<dbReference type="InterPro" id="IPR001878">
    <property type="entry name" value="Znf_CCHC"/>
</dbReference>
<dbReference type="AlphaFoldDB" id="A0A9C6TFJ1"/>
<dbReference type="GeneID" id="107478938"/>
<organism evidence="4 5">
    <name type="scientific">Arachis duranensis</name>
    <name type="common">Wild peanut</name>
    <dbReference type="NCBI Taxonomy" id="130453"/>
    <lineage>
        <taxon>Eukaryota</taxon>
        <taxon>Viridiplantae</taxon>
        <taxon>Streptophyta</taxon>
        <taxon>Embryophyta</taxon>
        <taxon>Tracheophyta</taxon>
        <taxon>Spermatophyta</taxon>
        <taxon>Magnoliopsida</taxon>
        <taxon>eudicotyledons</taxon>
        <taxon>Gunneridae</taxon>
        <taxon>Pentapetalae</taxon>
        <taxon>rosids</taxon>
        <taxon>fabids</taxon>
        <taxon>Fabales</taxon>
        <taxon>Fabaceae</taxon>
        <taxon>Papilionoideae</taxon>
        <taxon>50 kb inversion clade</taxon>
        <taxon>dalbergioids sensu lato</taxon>
        <taxon>Dalbergieae</taxon>
        <taxon>Pterocarpus clade</taxon>
        <taxon>Arachis</taxon>
    </lineage>
</organism>
<dbReference type="Pfam" id="PF10551">
    <property type="entry name" value="MULE"/>
    <property type="match status" value="1"/>
</dbReference>
<evidence type="ECO:0000256" key="1">
    <source>
        <dbReference type="PROSITE-ProRule" id="PRU00047"/>
    </source>
</evidence>
<dbReference type="Pfam" id="PF04434">
    <property type="entry name" value="SWIM"/>
    <property type="match status" value="1"/>
</dbReference>
<evidence type="ECO:0000259" key="2">
    <source>
        <dbReference type="PROSITE" id="PS50158"/>
    </source>
</evidence>
<protein>
    <submittedName>
        <fullName evidence="5">Protein FAR1-RELATED SEQUENCE 5 isoform X1</fullName>
    </submittedName>
</protein>
<dbReference type="PROSITE" id="PS50158">
    <property type="entry name" value="ZF_CCHC"/>
    <property type="match status" value="1"/>
</dbReference>
<keyword evidence="1" id="KW-0862">Zinc</keyword>
<gene>
    <name evidence="5" type="primary">LOC107478938</name>
</gene>
<sequence>MISIYSERMGSCSRVVEGTCQWNVRSRDDWVQRSGVGLDEQETLYDMGIEAEEYFRDYASKDDGRNEGFDSDEGVGPDDVLRMEFNTPDEAKSFYNNYSRLKGFSTRQGRKVTNTAGDIVRYTFVCNRQGYREKKWLQMANRKREHKIMTRCGCLAEMRIKRKDGSGKWYVSRFVDEHNHELASGKFVDYLRSHRRLSEVEIAQMTSLREVGISIPKIYESFAAQLGGFNLVTFTKQDMYNEVRRQRELQNGDVSAAIRYLEGVSRVDNRIFWRYKVGSENNLCDLFWSDGRSQFDYAIFGDVLAFDATYGRNKYNLPVVVFSGVNHHNQTCVFGCAMVSCETQESYIWVLRQFLECMEGKAPKAVITDGDTSMRNAIRHVFPETHHRLCAWHLLRNATSNICDSRFTQLFRHCMLADMEVDEFEAQWEAMLDECGVREVEWVKDLYRKKTAWATAYIRGQFFAGIRTTSRCESLHAKLGRFVESRYGVLEFVTNFQRCIDFLRDNEDELEFRSWYGTPVLQTEFVELEKDGWTKYTREMFWRFREALKRCIRIHICGCNENADGEVYVVQKYRRPEKKWEVLRQNVGNKFSCTCLRMESFGLPCLHILAVLVRLDYTIIPNTLVLRRWSKIAKLHYGLNCTRNETQEQTTTYRSRLGAFAQLCTRLGRVACMSDEDFKYYSHKVLTDTICLEIKNGLRPPEDVGLTAEEQRVKDPISVRTKGTGRLSQASASTGKKRRKCSNCGRLGHRRTRCPNRAGQEGGQPCVGVNKRVRGTQVVQEDAPSNNPEAVSLGDL</sequence>
<dbReference type="KEGG" id="adu:107478938"/>
<dbReference type="RefSeq" id="XP_052115635.1">
    <property type="nucleotide sequence ID" value="XM_052259675.1"/>
</dbReference>
<keyword evidence="1" id="KW-0479">Metal-binding</keyword>
<feature type="domain" description="SWIM-type" evidence="3">
    <location>
        <begin position="568"/>
        <end position="616"/>
    </location>
</feature>
<dbReference type="PROSITE" id="PS50966">
    <property type="entry name" value="ZF_SWIM"/>
    <property type="match status" value="1"/>
</dbReference>
<dbReference type="Pfam" id="PF03101">
    <property type="entry name" value="FAR1"/>
    <property type="match status" value="1"/>
</dbReference>
<dbReference type="GO" id="GO:0008270">
    <property type="term" value="F:zinc ion binding"/>
    <property type="evidence" value="ECO:0007669"/>
    <property type="project" value="UniProtKB-KW"/>
</dbReference>
<dbReference type="SUPFAM" id="SSF57756">
    <property type="entry name" value="Retrovirus zinc finger-like domains"/>
    <property type="match status" value="1"/>
</dbReference>
<keyword evidence="4" id="KW-1185">Reference proteome</keyword>
<evidence type="ECO:0000259" key="3">
    <source>
        <dbReference type="PROSITE" id="PS50966"/>
    </source>
</evidence>
<proteinExistence type="predicted"/>
<dbReference type="Proteomes" id="UP000515211">
    <property type="component" value="Chromosome 3"/>
</dbReference>
<reference evidence="4" key="1">
    <citation type="journal article" date="2016" name="Nat. Genet.">
        <title>The genome sequences of Arachis duranensis and Arachis ipaensis, the diploid ancestors of cultivated peanut.</title>
        <authorList>
            <person name="Bertioli D.J."/>
            <person name="Cannon S.B."/>
            <person name="Froenicke L."/>
            <person name="Huang G."/>
            <person name="Farmer A.D."/>
            <person name="Cannon E.K."/>
            <person name="Liu X."/>
            <person name="Gao D."/>
            <person name="Clevenger J."/>
            <person name="Dash S."/>
            <person name="Ren L."/>
            <person name="Moretzsohn M.C."/>
            <person name="Shirasawa K."/>
            <person name="Huang W."/>
            <person name="Vidigal B."/>
            <person name="Abernathy B."/>
            <person name="Chu Y."/>
            <person name="Niederhuth C.E."/>
            <person name="Umale P."/>
            <person name="Araujo A.C."/>
            <person name="Kozik A."/>
            <person name="Kim K.D."/>
            <person name="Burow M.D."/>
            <person name="Varshney R.K."/>
            <person name="Wang X."/>
            <person name="Zhang X."/>
            <person name="Barkley N."/>
            <person name="Guimaraes P.M."/>
            <person name="Isobe S."/>
            <person name="Guo B."/>
            <person name="Liao B."/>
            <person name="Stalker H.T."/>
            <person name="Schmitz R.J."/>
            <person name="Scheffler B.E."/>
            <person name="Leal-Bertioli S.C."/>
            <person name="Xun X."/>
            <person name="Jackson S.A."/>
            <person name="Michelmore R."/>
            <person name="Ozias-Akins P."/>
        </authorList>
    </citation>
    <scope>NUCLEOTIDE SEQUENCE [LARGE SCALE GENOMIC DNA]</scope>
    <source>
        <strain evidence="4">cv. V14167</strain>
    </source>
</reference>
<accession>A0A9C6TFJ1</accession>